<name>A0A3S1A5X7_9CYAN</name>
<keyword evidence="2" id="KW-1185">Reference proteome</keyword>
<evidence type="ECO:0000313" key="2">
    <source>
        <dbReference type="Proteomes" id="UP000271624"/>
    </source>
</evidence>
<proteinExistence type="predicted"/>
<dbReference type="EMBL" id="RSCL01000052">
    <property type="protein sequence ID" value="RUS93983.1"/>
    <property type="molecule type" value="Genomic_DNA"/>
</dbReference>
<reference evidence="1" key="2">
    <citation type="journal article" date="2019" name="Genome Biol. Evol.">
        <title>Day and night: Metabolic profiles and evolutionary relationships of six axenic non-marine cyanobacteria.</title>
        <authorList>
            <person name="Will S.E."/>
            <person name="Henke P."/>
            <person name="Boedeker C."/>
            <person name="Huang S."/>
            <person name="Brinkmann H."/>
            <person name="Rohde M."/>
            <person name="Jarek M."/>
            <person name="Friedl T."/>
            <person name="Seufert S."/>
            <person name="Schumacher M."/>
            <person name="Overmann J."/>
            <person name="Neumann-Schaal M."/>
            <person name="Petersen J."/>
        </authorList>
    </citation>
    <scope>NUCLEOTIDE SEQUENCE [LARGE SCALE GENOMIC DNA]</scope>
    <source>
        <strain evidence="1">PCC 7102</strain>
    </source>
</reference>
<dbReference type="AlphaFoldDB" id="A0A3S1A5X7"/>
<gene>
    <name evidence="1" type="ORF">DSM106972_094540</name>
</gene>
<protein>
    <submittedName>
        <fullName evidence="1">Uncharacterized protein</fullName>
    </submittedName>
</protein>
<comment type="caution">
    <text evidence="1">The sequence shown here is derived from an EMBL/GenBank/DDBJ whole genome shotgun (WGS) entry which is preliminary data.</text>
</comment>
<accession>A0A3S1A5X7</accession>
<evidence type="ECO:0000313" key="1">
    <source>
        <dbReference type="EMBL" id="RUS93983.1"/>
    </source>
</evidence>
<sequence length="127" mass="14573">MAPLSLLKRYIKKKIDVFNSEGSTLSWLHVGQRFLTNNPDYYVVEDEWTIVSIDYPTIIFCNEKHWLVDIAYVQPFSTETVIGTIERETDTAVIIALKPTHHVCEKGILLEASKASLLKNLNPVVYY</sequence>
<organism evidence="1 2">
    <name type="scientific">Dulcicalothrix desertica PCC 7102</name>
    <dbReference type="NCBI Taxonomy" id="232991"/>
    <lineage>
        <taxon>Bacteria</taxon>
        <taxon>Bacillati</taxon>
        <taxon>Cyanobacteriota</taxon>
        <taxon>Cyanophyceae</taxon>
        <taxon>Nostocales</taxon>
        <taxon>Calotrichaceae</taxon>
        <taxon>Dulcicalothrix</taxon>
    </lineage>
</organism>
<reference evidence="1" key="1">
    <citation type="submission" date="2018-12" db="EMBL/GenBank/DDBJ databases">
        <authorList>
            <person name="Will S."/>
            <person name="Neumann-Schaal M."/>
            <person name="Henke P."/>
        </authorList>
    </citation>
    <scope>NUCLEOTIDE SEQUENCE</scope>
    <source>
        <strain evidence="1">PCC 7102</strain>
    </source>
</reference>
<dbReference type="Proteomes" id="UP000271624">
    <property type="component" value="Unassembled WGS sequence"/>
</dbReference>